<feature type="region of interest" description="Disordered" evidence="1">
    <location>
        <begin position="45"/>
        <end position="81"/>
    </location>
</feature>
<proteinExistence type="predicted"/>
<dbReference type="KEGG" id="psul:AU252_05045"/>
<feature type="transmembrane region" description="Helical" evidence="2">
    <location>
        <begin position="12"/>
        <end position="38"/>
    </location>
</feature>
<keyword evidence="2" id="KW-1133">Transmembrane helix</keyword>
<feature type="compositionally biased region" description="Low complexity" evidence="1">
    <location>
        <begin position="72"/>
        <end position="81"/>
    </location>
</feature>
<protein>
    <submittedName>
        <fullName evidence="3">Uncharacterized protein</fullName>
    </submittedName>
</protein>
<reference evidence="3 4" key="1">
    <citation type="submission" date="2015-12" db="EMBL/GenBank/DDBJ databases">
        <authorList>
            <person name="Shamseldin A."/>
            <person name="Moawad H."/>
            <person name="Abd El-Rahim W.M."/>
            <person name="Sadowsky M.J."/>
        </authorList>
    </citation>
    <scope>NUCLEOTIDE SEQUENCE [LARGE SCALE GENOMIC DNA]</scope>
    <source>
        <strain evidence="3 4">Ar51</strain>
    </source>
</reference>
<gene>
    <name evidence="3" type="ORF">AU252_05045</name>
</gene>
<evidence type="ECO:0000313" key="4">
    <source>
        <dbReference type="Proteomes" id="UP000065151"/>
    </source>
</evidence>
<organism evidence="3">
    <name type="scientific">Pseudarthrobacter sulfonivorans</name>
    <dbReference type="NCBI Taxonomy" id="121292"/>
    <lineage>
        <taxon>Bacteria</taxon>
        <taxon>Bacillati</taxon>
        <taxon>Actinomycetota</taxon>
        <taxon>Actinomycetes</taxon>
        <taxon>Micrococcales</taxon>
        <taxon>Micrococcaceae</taxon>
        <taxon>Pseudarthrobacter</taxon>
    </lineage>
</organism>
<sequence>MVVVISAFGLLLWIAFLLVALVLAGTFWLLSNLILWLMDLKPRLAGPKSQPNARPTTAAGPKRNAPRVSNRPAAKIKPASAAHAAADIWPKWTASHRQSVDLELTLWQEKFDALDSSRHDS</sequence>
<dbReference type="Proteomes" id="UP000065151">
    <property type="component" value="Chromosome"/>
</dbReference>
<dbReference type="STRING" id="121292.AU252_05045"/>
<accession>A0A0U3FP46</accession>
<evidence type="ECO:0000256" key="1">
    <source>
        <dbReference type="SAM" id="MobiDB-lite"/>
    </source>
</evidence>
<dbReference type="AlphaFoldDB" id="A0A0U3FP46"/>
<keyword evidence="2" id="KW-0472">Membrane</keyword>
<name>A0A0U3FP46_9MICC</name>
<keyword evidence="2" id="KW-0812">Transmembrane</keyword>
<evidence type="ECO:0000256" key="2">
    <source>
        <dbReference type="SAM" id="Phobius"/>
    </source>
</evidence>
<dbReference type="EMBL" id="CP013747">
    <property type="protein sequence ID" value="ALV40615.1"/>
    <property type="molecule type" value="Genomic_DNA"/>
</dbReference>
<evidence type="ECO:0000313" key="3">
    <source>
        <dbReference type="EMBL" id="ALV40615.1"/>
    </source>
</evidence>